<keyword evidence="1" id="KW-1133">Transmembrane helix</keyword>
<name>A0A3R5ZNX9_9FIRM</name>
<evidence type="ECO:0000256" key="1">
    <source>
        <dbReference type="SAM" id="Phobius"/>
    </source>
</evidence>
<dbReference type="RefSeq" id="WP_004850335.1">
    <property type="nucleotide sequence ID" value="NZ_CP102278.1"/>
</dbReference>
<comment type="caution">
    <text evidence="2">The sequence shown here is derived from an EMBL/GenBank/DDBJ whole genome shotgun (WGS) entry which is preliminary data.</text>
</comment>
<proteinExistence type="predicted"/>
<gene>
    <name evidence="2" type="ORF">DWX94_07250</name>
</gene>
<feature type="transmembrane region" description="Helical" evidence="1">
    <location>
        <begin position="28"/>
        <end position="46"/>
    </location>
</feature>
<evidence type="ECO:0008006" key="4">
    <source>
        <dbReference type="Google" id="ProtNLM"/>
    </source>
</evidence>
<accession>A0A3R5ZNX9</accession>
<keyword evidence="1" id="KW-0472">Membrane</keyword>
<organism evidence="2 3">
    <name type="scientific">Coprococcus eutactus</name>
    <dbReference type="NCBI Taxonomy" id="33043"/>
    <lineage>
        <taxon>Bacteria</taxon>
        <taxon>Bacillati</taxon>
        <taxon>Bacillota</taxon>
        <taxon>Clostridia</taxon>
        <taxon>Lachnospirales</taxon>
        <taxon>Lachnospiraceae</taxon>
        <taxon>Coprococcus</taxon>
    </lineage>
</organism>
<reference evidence="2 3" key="1">
    <citation type="submission" date="2018-08" db="EMBL/GenBank/DDBJ databases">
        <title>A genome reference for cultivated species of the human gut microbiota.</title>
        <authorList>
            <person name="Zou Y."/>
            <person name="Xue W."/>
            <person name="Luo G."/>
        </authorList>
    </citation>
    <scope>NUCLEOTIDE SEQUENCE [LARGE SCALE GENOMIC DNA]</scope>
    <source>
        <strain evidence="2 3">AF22-21</strain>
    </source>
</reference>
<dbReference type="AlphaFoldDB" id="A0A3R5ZNX9"/>
<protein>
    <recommendedName>
        <fullName evidence="4">Transmembrane protein</fullName>
    </recommendedName>
</protein>
<evidence type="ECO:0000313" key="3">
    <source>
        <dbReference type="Proteomes" id="UP000283295"/>
    </source>
</evidence>
<keyword evidence="1" id="KW-0812">Transmembrane</keyword>
<dbReference type="Proteomes" id="UP000283295">
    <property type="component" value="Unassembled WGS sequence"/>
</dbReference>
<evidence type="ECO:0000313" key="2">
    <source>
        <dbReference type="EMBL" id="RGS42899.1"/>
    </source>
</evidence>
<dbReference type="GeneID" id="92833254"/>
<dbReference type="EMBL" id="QRVK01000014">
    <property type="protein sequence ID" value="RGS42899.1"/>
    <property type="molecule type" value="Genomic_DNA"/>
</dbReference>
<dbReference type="OrthoDB" id="1822780at2"/>
<sequence>MKPMKTIKDGWNKFTVVVKDKDYSTREAVLFAICTFLTGLVLGMLCSPRKSQTFGSYNGNCSDGGCGCDCDYGEDDFE</sequence>